<dbReference type="AlphaFoldDB" id="A0A6G0XLJ0"/>
<dbReference type="EMBL" id="VJMJ01000038">
    <property type="protein sequence ID" value="KAF0741233.1"/>
    <property type="molecule type" value="Genomic_DNA"/>
</dbReference>
<evidence type="ECO:0000313" key="2">
    <source>
        <dbReference type="EMBL" id="KAF0741233.1"/>
    </source>
</evidence>
<feature type="compositionally biased region" description="Low complexity" evidence="1">
    <location>
        <begin position="50"/>
        <end position="59"/>
    </location>
</feature>
<sequence length="132" mass="13814">MQNNRPAPAPSHQNGGSREGRYSDGKFGPPQPAHSKHSGRSGHSGHSGHSGRSGNASHGHMPHAAAAYDNGPSVITIGTSPPPLRSSSSGREDPSMSLHIISPTQWTEVSQTPTSILEAHLSFRSDSSSIHL</sequence>
<feature type="region of interest" description="Disordered" evidence="1">
    <location>
        <begin position="1"/>
        <end position="96"/>
    </location>
</feature>
<proteinExistence type="predicted"/>
<gene>
    <name evidence="2" type="ORF">Ae201684_003523</name>
</gene>
<reference evidence="2 3" key="1">
    <citation type="submission" date="2019-07" db="EMBL/GenBank/DDBJ databases">
        <title>Genomics analysis of Aphanomyces spp. identifies a new class of oomycete effector associated with host adaptation.</title>
        <authorList>
            <person name="Gaulin E."/>
        </authorList>
    </citation>
    <scope>NUCLEOTIDE SEQUENCE [LARGE SCALE GENOMIC DNA]</scope>
    <source>
        <strain evidence="2 3">ATCC 201684</strain>
    </source>
</reference>
<organism evidence="2 3">
    <name type="scientific">Aphanomyces euteiches</name>
    <dbReference type="NCBI Taxonomy" id="100861"/>
    <lineage>
        <taxon>Eukaryota</taxon>
        <taxon>Sar</taxon>
        <taxon>Stramenopiles</taxon>
        <taxon>Oomycota</taxon>
        <taxon>Saprolegniomycetes</taxon>
        <taxon>Saprolegniales</taxon>
        <taxon>Verrucalvaceae</taxon>
        <taxon>Aphanomyces</taxon>
    </lineage>
</organism>
<comment type="caution">
    <text evidence="2">The sequence shown here is derived from an EMBL/GenBank/DDBJ whole genome shotgun (WGS) entry which is preliminary data.</text>
</comment>
<protein>
    <submittedName>
        <fullName evidence="2">Uncharacterized protein</fullName>
    </submittedName>
</protein>
<feature type="compositionally biased region" description="Polar residues" evidence="1">
    <location>
        <begin position="1"/>
        <end position="16"/>
    </location>
</feature>
<dbReference type="VEuPathDB" id="FungiDB:AeMF1_015733"/>
<name>A0A6G0XLJ0_9STRA</name>
<keyword evidence="3" id="KW-1185">Reference proteome</keyword>
<evidence type="ECO:0000313" key="3">
    <source>
        <dbReference type="Proteomes" id="UP000481153"/>
    </source>
</evidence>
<accession>A0A6G0XLJ0</accession>
<evidence type="ECO:0000256" key="1">
    <source>
        <dbReference type="SAM" id="MobiDB-lite"/>
    </source>
</evidence>
<dbReference type="Proteomes" id="UP000481153">
    <property type="component" value="Unassembled WGS sequence"/>
</dbReference>